<dbReference type="Pfam" id="PF02384">
    <property type="entry name" value="N6_Mtase"/>
    <property type="match status" value="1"/>
</dbReference>
<protein>
    <recommendedName>
        <fullName evidence="2">site-specific DNA-methyltransferase (adenine-specific)</fullName>
        <ecNumber evidence="2">2.1.1.72</ecNumber>
    </recommendedName>
</protein>
<dbReference type="PANTHER" id="PTHR33841">
    <property type="entry name" value="DNA METHYLTRANSFERASE YEEA-RELATED"/>
    <property type="match status" value="1"/>
</dbReference>
<evidence type="ECO:0000256" key="4">
    <source>
        <dbReference type="ARBA" id="ARBA00022679"/>
    </source>
</evidence>
<evidence type="ECO:0000313" key="11">
    <source>
        <dbReference type="Proteomes" id="UP000317835"/>
    </source>
</evidence>
<dbReference type="Proteomes" id="UP000317835">
    <property type="component" value="Chromosome"/>
</dbReference>
<keyword evidence="3 10" id="KW-0489">Methyltransferase</keyword>
<dbReference type="SUPFAM" id="SSF53335">
    <property type="entry name" value="S-adenosyl-L-methionine-dependent methyltransferases"/>
    <property type="match status" value="1"/>
</dbReference>
<dbReference type="InterPro" id="IPR041635">
    <property type="entry name" value="Type_ISP_LLaBIII_C"/>
</dbReference>
<organism evidence="10 11">
    <name type="scientific">Tautonia plasticadhaerens</name>
    <dbReference type="NCBI Taxonomy" id="2527974"/>
    <lineage>
        <taxon>Bacteria</taxon>
        <taxon>Pseudomonadati</taxon>
        <taxon>Planctomycetota</taxon>
        <taxon>Planctomycetia</taxon>
        <taxon>Isosphaerales</taxon>
        <taxon>Isosphaeraceae</taxon>
        <taxon>Tautonia</taxon>
    </lineage>
</organism>
<evidence type="ECO:0000256" key="2">
    <source>
        <dbReference type="ARBA" id="ARBA00011900"/>
    </source>
</evidence>
<gene>
    <name evidence="10" type="ORF">ElP_27720</name>
</gene>
<dbReference type="Pfam" id="PF18135">
    <property type="entry name" value="Type_ISP_C"/>
    <property type="match status" value="1"/>
</dbReference>
<dbReference type="InterPro" id="IPR029063">
    <property type="entry name" value="SAM-dependent_MTases_sf"/>
</dbReference>
<dbReference type="InterPro" id="IPR053980">
    <property type="entry name" value="ISP_coupler"/>
</dbReference>
<dbReference type="GO" id="GO:0032259">
    <property type="term" value="P:methylation"/>
    <property type="evidence" value="ECO:0007669"/>
    <property type="project" value="UniProtKB-KW"/>
</dbReference>
<evidence type="ECO:0000256" key="3">
    <source>
        <dbReference type="ARBA" id="ARBA00022603"/>
    </source>
</evidence>
<dbReference type="GO" id="GO:0009007">
    <property type="term" value="F:site-specific DNA-methyltransferase (adenine-specific) activity"/>
    <property type="evidence" value="ECO:0007669"/>
    <property type="project" value="UniProtKB-EC"/>
</dbReference>
<dbReference type="Pfam" id="PF22240">
    <property type="entry name" value="ISP_coupler"/>
    <property type="match status" value="1"/>
</dbReference>
<proteinExistence type="inferred from homology"/>
<comment type="catalytic activity">
    <reaction evidence="6">
        <text>a 2'-deoxyadenosine in DNA + S-adenosyl-L-methionine = an N(6)-methyl-2'-deoxyadenosine in DNA + S-adenosyl-L-homocysteine + H(+)</text>
        <dbReference type="Rhea" id="RHEA:15197"/>
        <dbReference type="Rhea" id="RHEA-COMP:12418"/>
        <dbReference type="Rhea" id="RHEA-COMP:12419"/>
        <dbReference type="ChEBI" id="CHEBI:15378"/>
        <dbReference type="ChEBI" id="CHEBI:57856"/>
        <dbReference type="ChEBI" id="CHEBI:59789"/>
        <dbReference type="ChEBI" id="CHEBI:90615"/>
        <dbReference type="ChEBI" id="CHEBI:90616"/>
        <dbReference type="EC" id="2.1.1.72"/>
    </reaction>
</comment>
<evidence type="ECO:0000256" key="6">
    <source>
        <dbReference type="ARBA" id="ARBA00047942"/>
    </source>
</evidence>
<dbReference type="KEGG" id="tpla:ElP_27720"/>
<dbReference type="EMBL" id="CP036426">
    <property type="protein sequence ID" value="QDV34875.1"/>
    <property type="molecule type" value="Genomic_DNA"/>
</dbReference>
<accession>A0A518H219</accession>
<evidence type="ECO:0000259" key="8">
    <source>
        <dbReference type="Pfam" id="PF18135"/>
    </source>
</evidence>
<dbReference type="InterPro" id="IPR002052">
    <property type="entry name" value="DNA_methylase_N6_adenine_CS"/>
</dbReference>
<dbReference type="AlphaFoldDB" id="A0A518H219"/>
<dbReference type="RefSeq" id="WP_145270078.1">
    <property type="nucleotide sequence ID" value="NZ_CP036426.1"/>
</dbReference>
<dbReference type="PRINTS" id="PR00507">
    <property type="entry name" value="N12N6MTFRASE"/>
</dbReference>
<keyword evidence="5" id="KW-0680">Restriction system</keyword>
<dbReference type="InterPro" id="IPR003356">
    <property type="entry name" value="DNA_methylase_A-5"/>
</dbReference>
<dbReference type="PROSITE" id="PS00092">
    <property type="entry name" value="N6_MTASE"/>
    <property type="match status" value="1"/>
</dbReference>
<evidence type="ECO:0000256" key="5">
    <source>
        <dbReference type="ARBA" id="ARBA00022747"/>
    </source>
</evidence>
<sequence>MPAVPVIKATHKAVPAYYEALQAYAGQSVSHETALRSAFQNLLAETGKLHKWTLIPELTMKVKGRSIRPDGTLRDGAWLFPRGYWEAKDTDDKLEDEIRKKIAQGYPTINTIFEDTREGILYQNGKRVMRAKLQDPEELVGLLNQFYAHTERDFEGFEQAVIDFRDRIPSLAKALLEKIEDAHKNTPKFAAAFQSLLELCRTSLNPNISDAAVDEMLVQHLLTERLFERVFQNQEFVRRNVIAAEVEKVIEALVSKSFNRQEFLKSLNPFYTAIEKAARTIEDFGEKQYFLNSVYERFFQGYSVKLADTHGIVYTPQAIVDFMCASVDGVLKSEFKKKLTGEGVNILDPCTGTGNFLVNLLRRFDRRELPRAYENQLFANEVMLLPYYIASQNIEHEYFELTGEYVPFDGLCFVDTLELADESGKLSFVTEENTDRVNRQQQAQITVIIGNPPYNIGQVNENDRNKNRKYKVVDNQIKHTYARDSRATLSTKLYDPYVKFFRWATDRLGGRDGIVCFVTNNSFVHKFAFDGMRKHLLDDFTRVYHLDLMGDVKSDPKLSGTAYNVFGIQVGVGITVAIRSAKHKRRQLFYAKVDKQWRREEKLTWLARVKSISGVEWEERQPDSRYDWLGSGDNDEFDSFLPLGSKAGKRGIEDETIFKAYSLGVSTNRDRVLYNFDRAALVKNARSFIDHYNAEVDRYKREWGTGKNEDGSPKDLDEFLDITHIKWSRNLKSSLKKLQYMTFDETRVRRAMYRPFTEMFLYFQNIAVDESGQFHKFFPTEKSEGENRVICVPTVGFRDAWSVMVTDKITDLHFTSGDGNQCFPFYVYDEDGSNRTENITDWALERFRDNYGDEAIGKWDIFYYIYGALHQPSYRLSHAEELKKELPRVPLAEDFWVLSKAGKQLAEIHLAYKEAEPWPLDGVYADGTPLSFHVEKMKLSRDKSALVINDTFTLTGLPEEALKYRVGSRSPLEWVIDQYQVYTDPRSGIEDNPNRPDDPEFIVQLAERVIRVSMETAEIMGELPAD</sequence>
<feature type="domain" description="DNA methylase adenine-specific" evidence="7">
    <location>
        <begin position="291"/>
        <end position="473"/>
    </location>
</feature>
<dbReference type="OrthoDB" id="9758243at2"/>
<comment type="similarity">
    <text evidence="1">Belongs to the N(4)/N(6)-methyltransferase family.</text>
</comment>
<evidence type="ECO:0000313" key="10">
    <source>
        <dbReference type="EMBL" id="QDV34875.1"/>
    </source>
</evidence>
<keyword evidence="11" id="KW-1185">Reference proteome</keyword>
<dbReference type="Gene3D" id="3.40.50.150">
    <property type="entry name" value="Vaccinia Virus protein VP39"/>
    <property type="match status" value="1"/>
</dbReference>
<dbReference type="GO" id="GO:0009307">
    <property type="term" value="P:DNA restriction-modification system"/>
    <property type="evidence" value="ECO:0007669"/>
    <property type="project" value="UniProtKB-KW"/>
</dbReference>
<name>A0A518H219_9BACT</name>
<feature type="domain" description="Type ISP restriction-modification enzyme coupler" evidence="9">
    <location>
        <begin position="164"/>
        <end position="283"/>
    </location>
</feature>
<feature type="domain" description="Type ISP restriction-modification enzyme LLaBIII C-terminal specificity" evidence="8">
    <location>
        <begin position="657"/>
        <end position="996"/>
    </location>
</feature>
<dbReference type="REBASE" id="355341">
    <property type="entry name" value="PbaE1PORF27720P"/>
</dbReference>
<dbReference type="EC" id="2.1.1.72" evidence="2"/>
<dbReference type="GO" id="GO:0008170">
    <property type="term" value="F:N-methyltransferase activity"/>
    <property type="evidence" value="ECO:0007669"/>
    <property type="project" value="InterPro"/>
</dbReference>
<keyword evidence="4" id="KW-0808">Transferase</keyword>
<evidence type="ECO:0000256" key="1">
    <source>
        <dbReference type="ARBA" id="ARBA00006594"/>
    </source>
</evidence>
<dbReference type="GO" id="GO:0003677">
    <property type="term" value="F:DNA binding"/>
    <property type="evidence" value="ECO:0007669"/>
    <property type="project" value="InterPro"/>
</dbReference>
<dbReference type="InterPro" id="IPR050953">
    <property type="entry name" value="N4_N6_ade-DNA_methylase"/>
</dbReference>
<evidence type="ECO:0000259" key="7">
    <source>
        <dbReference type="Pfam" id="PF02384"/>
    </source>
</evidence>
<evidence type="ECO:0000259" key="9">
    <source>
        <dbReference type="Pfam" id="PF22240"/>
    </source>
</evidence>
<reference evidence="10 11" key="1">
    <citation type="submission" date="2019-02" db="EMBL/GenBank/DDBJ databases">
        <title>Deep-cultivation of Planctomycetes and their phenomic and genomic characterization uncovers novel biology.</title>
        <authorList>
            <person name="Wiegand S."/>
            <person name="Jogler M."/>
            <person name="Boedeker C."/>
            <person name="Pinto D."/>
            <person name="Vollmers J."/>
            <person name="Rivas-Marin E."/>
            <person name="Kohn T."/>
            <person name="Peeters S.H."/>
            <person name="Heuer A."/>
            <person name="Rast P."/>
            <person name="Oberbeckmann S."/>
            <person name="Bunk B."/>
            <person name="Jeske O."/>
            <person name="Meyerdierks A."/>
            <person name="Storesund J.E."/>
            <person name="Kallscheuer N."/>
            <person name="Luecker S."/>
            <person name="Lage O.M."/>
            <person name="Pohl T."/>
            <person name="Merkel B.J."/>
            <person name="Hornburger P."/>
            <person name="Mueller R.-W."/>
            <person name="Bruemmer F."/>
            <person name="Labrenz M."/>
            <person name="Spormann A.M."/>
            <person name="Op den Camp H."/>
            <person name="Overmann J."/>
            <person name="Amann R."/>
            <person name="Jetten M.S.M."/>
            <person name="Mascher T."/>
            <person name="Medema M.H."/>
            <person name="Devos D.P."/>
            <person name="Kaster A.-K."/>
            <person name="Ovreas L."/>
            <person name="Rohde M."/>
            <person name="Galperin M.Y."/>
            <person name="Jogler C."/>
        </authorList>
    </citation>
    <scope>NUCLEOTIDE SEQUENCE [LARGE SCALE GENOMIC DNA]</scope>
    <source>
        <strain evidence="10 11">ElP</strain>
    </source>
</reference>
<dbReference type="PANTHER" id="PTHR33841:SF1">
    <property type="entry name" value="DNA METHYLTRANSFERASE A"/>
    <property type="match status" value="1"/>
</dbReference>